<evidence type="ECO:0000313" key="1">
    <source>
        <dbReference type="EMBL" id="MDP4544116.1"/>
    </source>
</evidence>
<protein>
    <recommendedName>
        <fullName evidence="3">Phage tail tape measure protein</fullName>
    </recommendedName>
</protein>
<organism evidence="1 2">
    <name type="scientific">Psychrobacter faecalis</name>
    <dbReference type="NCBI Taxonomy" id="180588"/>
    <lineage>
        <taxon>Bacteria</taxon>
        <taxon>Pseudomonadati</taxon>
        <taxon>Pseudomonadota</taxon>
        <taxon>Gammaproteobacteria</taxon>
        <taxon>Moraxellales</taxon>
        <taxon>Moraxellaceae</taxon>
        <taxon>Psychrobacter</taxon>
    </lineage>
</organism>
<keyword evidence="2" id="KW-1185">Reference proteome</keyword>
<name>A0ABT9HEB6_9GAMM</name>
<dbReference type="Proteomes" id="UP001228171">
    <property type="component" value="Unassembled WGS sequence"/>
</dbReference>
<accession>A0ABT9HEB6</accession>
<proteinExistence type="predicted"/>
<dbReference type="RefSeq" id="WP_305935510.1">
    <property type="nucleotide sequence ID" value="NZ_JAVAJI010000003.1"/>
</dbReference>
<evidence type="ECO:0000313" key="2">
    <source>
        <dbReference type="Proteomes" id="UP001228171"/>
    </source>
</evidence>
<evidence type="ECO:0008006" key="3">
    <source>
        <dbReference type="Google" id="ProtNLM"/>
    </source>
</evidence>
<comment type="caution">
    <text evidence="1">The sequence shown here is derived from an EMBL/GenBank/DDBJ whole genome shotgun (WGS) entry which is preliminary data.</text>
</comment>
<gene>
    <name evidence="1" type="ORF">Q8P09_03360</name>
</gene>
<dbReference type="EMBL" id="JAVAJI010000003">
    <property type="protein sequence ID" value="MDP4544116.1"/>
    <property type="molecule type" value="Genomic_DNA"/>
</dbReference>
<reference evidence="1 2" key="1">
    <citation type="submission" date="2023-08" db="EMBL/GenBank/DDBJ databases">
        <authorList>
            <person name="Kumar R."/>
        </authorList>
    </citation>
    <scope>NUCLEOTIDE SEQUENCE [LARGE SCALE GENOMIC DNA]</scope>
    <source>
        <strain evidence="1 2">LUR13</strain>
    </source>
</reference>
<sequence>MATSSLGTLTLDLAVKLSEFSDGLTRAEREARDSTSNISDSVSGMRDSIADDMSKISGSFAGMAIGGAIVAAGALASMAVEAAKADVQMSIMAGTANTSLKNFQVLTHAAQGLGVEQDALASILADVQEKLGEFSATGGGGAADFFEALQNNTKMTDEEITNLGKTLQGKDGVEAIQVVKDKMDELGATSQEQRFVFESLAGDLGNLMGLFSDGGQILDDYGVKLTDAGVIKTEAAIDQSKILAAETMAIQTKFEGLKTQLVTDMIPALGTLATYFADGTEKGADFKDEVSEVGKAVNGTAALIVGLAAGVGIFSSVMQQFSIQAGSLGQTVEDFYNADGLKEKGAALAAGMTRQAAAGVAGYMTITNQYKSAVDTINTLMDGQKLRLSDLGQTYYTTNNFLQSYNEGLEVSTKQADANAKAEEERAKAIDKTAKAQSRLVGISGDTGIGSAHLHVQYRDKSRAVSAADLARFQVGGKNITDYRKTSGYGPRNTGIKGASTYHRGTDYAVPKNTDITTSVPVKNVKTWLDKKGGGYVSTITFGDGVVIDLLHQMPGIMGIEKGETTGNNQIDGAIKKADAMWQKSADDAARAQEKAAADAIRAQEETLRKQASVAGKWAHEKEKIEIDYQNNKAEVEQAHAKGSADYIKYMARVEERYIKDKNAGVLSLSEKYFSEEQRIHADHKKAMEVIEKTYIEDDNLRQYYVDAQNAAYEKDLENFRWAAGAKAREQDKMYQSIANSAKANGANAFDNGLDSMAQRTMSDDDYAVWRVGQDYRESSKSVNDQYTNRKSEINDTDERGDFKLPALERFELLELAKQEHLDNMWAMEQNHALKEKSLSEQLQNAKLENYSTTLGAMGGLLGAFAGENNRVSQMMFAAQKGYALAQIFMNNKVALSEAWASAPFPYNVPAVTMAALETGALAAAAQAITPMFSGIAHGGLDYVPKEQTYLLDKGERVLSPNQNKDFTNFMQGNKGGNSYSGDGVGEVNIVVTVDAKGNGSMTGDTADAFARTMAQQVEQTARNVVRKELMQGGMIDNRLRR</sequence>